<organism evidence="2 3">
    <name type="scientific">Rhodococcus jostii (strain RHA1)</name>
    <dbReference type="NCBI Taxonomy" id="101510"/>
    <lineage>
        <taxon>Bacteria</taxon>
        <taxon>Bacillati</taxon>
        <taxon>Actinomycetota</taxon>
        <taxon>Actinomycetes</taxon>
        <taxon>Mycobacteriales</taxon>
        <taxon>Nocardiaceae</taxon>
        <taxon>Rhodococcus</taxon>
    </lineage>
</organism>
<evidence type="ECO:0000313" key="3">
    <source>
        <dbReference type="Proteomes" id="UP000008710"/>
    </source>
</evidence>
<dbReference type="InterPro" id="IPR011335">
    <property type="entry name" value="Restrct_endonuc-II-like"/>
</dbReference>
<dbReference type="Gene3D" id="3.40.960.10">
    <property type="entry name" value="VSR Endonuclease"/>
    <property type="match status" value="1"/>
</dbReference>
<evidence type="ECO:0000313" key="2">
    <source>
        <dbReference type="EMBL" id="ABG97361.1"/>
    </source>
</evidence>
<gene>
    <name evidence="2" type="ordered locus">RHA1_ro05581</name>
</gene>
<name>Q0S525_RHOJR</name>
<dbReference type="Proteomes" id="UP000008710">
    <property type="component" value="Chromosome"/>
</dbReference>
<dbReference type="EMBL" id="CP000431">
    <property type="protein sequence ID" value="ABG97361.1"/>
    <property type="molecule type" value="Genomic_DNA"/>
</dbReference>
<reference evidence="3" key="1">
    <citation type="journal article" date="2006" name="Proc. Natl. Acad. Sci. U.S.A.">
        <title>The complete genome of Rhodococcus sp. RHA1 provides insights into a catabolic powerhouse.</title>
        <authorList>
            <person name="McLeod M.P."/>
            <person name="Warren R.L."/>
            <person name="Hsiao W.W.L."/>
            <person name="Araki N."/>
            <person name="Myhre M."/>
            <person name="Fernandes C."/>
            <person name="Miyazawa D."/>
            <person name="Wong W."/>
            <person name="Lillquist A.L."/>
            <person name="Wang D."/>
            <person name="Dosanjh M."/>
            <person name="Hara H."/>
            <person name="Petrescu A."/>
            <person name="Morin R.D."/>
            <person name="Yang G."/>
            <person name="Stott J.M."/>
            <person name="Schein J.E."/>
            <person name="Shin H."/>
            <person name="Smailus D."/>
            <person name="Siddiqui A.S."/>
            <person name="Marra M.A."/>
            <person name="Jones S.J.M."/>
            <person name="Holt R."/>
            <person name="Brinkman F.S.L."/>
            <person name="Miyauchi K."/>
            <person name="Fukuda M."/>
            <person name="Davies J.E."/>
            <person name="Mohn W.W."/>
            <person name="Eltis L.D."/>
        </authorList>
    </citation>
    <scope>NUCLEOTIDE SEQUENCE [LARGE SCALE GENOMIC DNA]</scope>
    <source>
        <strain evidence="3">RHA1</strain>
    </source>
</reference>
<feature type="domain" description="DUF559" evidence="1">
    <location>
        <begin position="304"/>
        <end position="350"/>
    </location>
</feature>
<protein>
    <recommendedName>
        <fullName evidence="1">DUF559 domain-containing protein</fullName>
    </recommendedName>
</protein>
<dbReference type="SUPFAM" id="SSF52980">
    <property type="entry name" value="Restriction endonuclease-like"/>
    <property type="match status" value="1"/>
</dbReference>
<dbReference type="HOGENOM" id="CLU_052626_5_2_11"/>
<dbReference type="Pfam" id="PF04480">
    <property type="entry name" value="DUF559"/>
    <property type="match status" value="1"/>
</dbReference>
<dbReference type="eggNOG" id="COG2852">
    <property type="taxonomic scope" value="Bacteria"/>
</dbReference>
<evidence type="ECO:0000259" key="1">
    <source>
        <dbReference type="Pfam" id="PF04480"/>
    </source>
</evidence>
<dbReference type="InterPro" id="IPR007569">
    <property type="entry name" value="DUF559"/>
</dbReference>
<proteinExistence type="predicted"/>
<sequence>MRRARQAASWPYLSACRCWLVDDRTSPVEGLHFQYPAAAQKCRVVLDVYLQFCAVTLLWIATCVIHRPGIRDSCRVPDCQGSTMGEFQQPFRGSEALRDGQLTRHGLRTYRRLHRDVYVHRSAEVTALSRARAAWLWADGEAVLAGFSAAAVHGTRWIGGGESATLIRRGSRRSVDGIEVRADALLPDEVCRVGEMLVTTPARTAFDLGRWLPVDRAVEVLDTLCHDTGLRPAEISSVAGRHRGERGLASLRNVVLLVDPGAESPPETRTRLVLIRGGLPAQETRIPIEDRRGRVFARADLGWRRWKVLVEYDGEQHWSDERQRTWDIERTERLAELGWVVVRVNAEQLRRRP</sequence>
<dbReference type="AlphaFoldDB" id="Q0S525"/>
<accession>Q0S525</accession>
<dbReference type="KEGG" id="rha:RHA1_ro05581"/>